<dbReference type="Proteomes" id="UP000283442">
    <property type="component" value="Unassembled WGS sequence"/>
</dbReference>
<proteinExistence type="predicted"/>
<accession>A0A414NVY3</accession>
<dbReference type="EMBL" id="QRHE01000008">
    <property type="protein sequence ID" value="RHF51156.1"/>
    <property type="molecule type" value="Genomic_DNA"/>
</dbReference>
<protein>
    <recommendedName>
        <fullName evidence="3">Lysine-N-methylase</fullName>
    </recommendedName>
</protein>
<name>A0A414NVY3_9FIRM</name>
<evidence type="ECO:0008006" key="3">
    <source>
        <dbReference type="Google" id="ProtNLM"/>
    </source>
</evidence>
<evidence type="ECO:0000313" key="1">
    <source>
        <dbReference type="EMBL" id="RHF51156.1"/>
    </source>
</evidence>
<organism evidence="1 2">
    <name type="scientific">Mitsuokella multacida</name>
    <dbReference type="NCBI Taxonomy" id="52226"/>
    <lineage>
        <taxon>Bacteria</taxon>
        <taxon>Bacillati</taxon>
        <taxon>Bacillota</taxon>
        <taxon>Negativicutes</taxon>
        <taxon>Selenomonadales</taxon>
        <taxon>Selenomonadaceae</taxon>
        <taxon>Mitsuokella</taxon>
    </lineage>
</organism>
<gene>
    <name evidence="1" type="ORF">DW674_08695</name>
</gene>
<evidence type="ECO:0000313" key="2">
    <source>
        <dbReference type="Proteomes" id="UP000283442"/>
    </source>
</evidence>
<dbReference type="AlphaFoldDB" id="A0A414NVY3"/>
<reference evidence="1 2" key="1">
    <citation type="submission" date="2018-08" db="EMBL/GenBank/DDBJ databases">
        <title>A genome reference for cultivated species of the human gut microbiota.</title>
        <authorList>
            <person name="Zou Y."/>
            <person name="Xue W."/>
            <person name="Luo G."/>
        </authorList>
    </citation>
    <scope>NUCLEOTIDE SEQUENCE [LARGE SCALE GENOMIC DNA]</scope>
    <source>
        <strain evidence="1 2">AM25-21AC</strain>
    </source>
</reference>
<sequence length="313" mass="35509">MNDVNDMDDRCDSNEPREIITVWPDFADAFVCKADRCQHTCCRGWEIDIDAATAAYYDSLEGPLGEELRRNIDAQADGTHSFHLAQDERCPFLREDGLCRLILTLGEDALCGVCTMHPRFFIMSGQLEFAGFGLACEKAVELLLAADSLRLRAEGERQSFDFGALLAFLGREVPREWLLPPRELTLAQFSFLLAQMKDTEPIDAVWPQQLTALRLDCRQLLPRYTKLLSEQGERAAEKLVSYLLYRQLSKADAYGMEALCRYARCNAAFIYLLAAKTHDLPEAVRRWSEQIEYDEVNTARLIEACGQVPAAFF</sequence>
<dbReference type="NCBIfam" id="NF038110">
    <property type="entry name" value="Lys_methyl_FliB"/>
    <property type="match status" value="1"/>
</dbReference>
<comment type="caution">
    <text evidence="1">The sequence shown here is derived from an EMBL/GenBank/DDBJ whole genome shotgun (WGS) entry which is preliminary data.</text>
</comment>